<keyword evidence="7" id="KW-0479">Metal-binding</keyword>
<evidence type="ECO:0000256" key="4">
    <source>
        <dbReference type="ARBA" id="ARBA00022679"/>
    </source>
</evidence>
<dbReference type="FunFam" id="3.90.580.10:FF:000001">
    <property type="entry name" value="DNA primase"/>
    <property type="match status" value="1"/>
</dbReference>
<dbReference type="NCBIfam" id="TIGR01391">
    <property type="entry name" value="dnaG"/>
    <property type="match status" value="1"/>
</dbReference>
<dbReference type="PIRSF" id="PIRSF002811">
    <property type="entry name" value="DnaG"/>
    <property type="match status" value="1"/>
</dbReference>
<dbReference type="Pfam" id="PF13155">
    <property type="entry name" value="Toprim_2"/>
    <property type="match status" value="1"/>
</dbReference>
<keyword evidence="12" id="KW-0804">Transcription</keyword>
<keyword evidence="10" id="KW-0460">Magnesium</keyword>
<accession>A0A0W8E7I7</accession>
<dbReference type="Gene3D" id="3.40.1360.10">
    <property type="match status" value="1"/>
</dbReference>
<dbReference type="GO" id="GO:0006269">
    <property type="term" value="P:DNA replication, synthesis of primer"/>
    <property type="evidence" value="ECO:0007669"/>
    <property type="project" value="UniProtKB-KW"/>
</dbReference>
<dbReference type="InterPro" id="IPR013264">
    <property type="entry name" value="DNAG_N"/>
</dbReference>
<comment type="cofactor">
    <cofactor evidence="1">
        <name>Zn(2+)</name>
        <dbReference type="ChEBI" id="CHEBI:29105"/>
    </cofactor>
</comment>
<evidence type="ECO:0000256" key="12">
    <source>
        <dbReference type="ARBA" id="ARBA00023163"/>
    </source>
</evidence>
<dbReference type="CDD" id="cd03364">
    <property type="entry name" value="TOPRIM_DnaG_primases"/>
    <property type="match status" value="1"/>
</dbReference>
<dbReference type="GO" id="GO:1990077">
    <property type="term" value="C:primosome complex"/>
    <property type="evidence" value="ECO:0007669"/>
    <property type="project" value="UniProtKB-KW"/>
</dbReference>
<protein>
    <submittedName>
        <fullName evidence="14">Dna primase</fullName>
    </submittedName>
</protein>
<keyword evidence="6" id="KW-0235">DNA replication</keyword>
<dbReference type="Pfam" id="PF01807">
    <property type="entry name" value="Zn_ribbon_DnaG"/>
    <property type="match status" value="1"/>
</dbReference>
<dbReference type="GO" id="GO:0008270">
    <property type="term" value="F:zinc ion binding"/>
    <property type="evidence" value="ECO:0007669"/>
    <property type="project" value="UniProtKB-KW"/>
</dbReference>
<evidence type="ECO:0000256" key="9">
    <source>
        <dbReference type="ARBA" id="ARBA00022833"/>
    </source>
</evidence>
<dbReference type="EMBL" id="LNQE01001844">
    <property type="protein sequence ID" value="KUG04591.1"/>
    <property type="molecule type" value="Genomic_DNA"/>
</dbReference>
<feature type="domain" description="Toprim" evidence="13">
    <location>
        <begin position="255"/>
        <end position="336"/>
    </location>
</feature>
<dbReference type="InterPro" id="IPR034151">
    <property type="entry name" value="TOPRIM_DnaG_bac"/>
</dbReference>
<dbReference type="GO" id="GO:0003899">
    <property type="term" value="F:DNA-directed RNA polymerase activity"/>
    <property type="evidence" value="ECO:0007669"/>
    <property type="project" value="InterPro"/>
</dbReference>
<keyword evidence="5" id="KW-0548">Nucleotidyltransferase</keyword>
<keyword evidence="11" id="KW-0238">DNA-binding</keyword>
<dbReference type="SUPFAM" id="SSF56731">
    <property type="entry name" value="DNA primase core"/>
    <property type="match status" value="1"/>
</dbReference>
<dbReference type="FunFam" id="3.40.1360.10:FF:000002">
    <property type="entry name" value="DNA primase"/>
    <property type="match status" value="1"/>
</dbReference>
<dbReference type="Gene3D" id="3.90.580.10">
    <property type="entry name" value="Zinc finger, CHC2-type domain"/>
    <property type="match status" value="1"/>
</dbReference>
<dbReference type="PANTHER" id="PTHR30313:SF2">
    <property type="entry name" value="DNA PRIMASE"/>
    <property type="match status" value="1"/>
</dbReference>
<evidence type="ECO:0000256" key="3">
    <source>
        <dbReference type="ARBA" id="ARBA00022515"/>
    </source>
</evidence>
<keyword evidence="4" id="KW-0808">Transferase</keyword>
<dbReference type="InterPro" id="IPR006171">
    <property type="entry name" value="TOPRIM_dom"/>
</dbReference>
<organism evidence="14">
    <name type="scientific">hydrocarbon metagenome</name>
    <dbReference type="NCBI Taxonomy" id="938273"/>
    <lineage>
        <taxon>unclassified sequences</taxon>
        <taxon>metagenomes</taxon>
        <taxon>ecological metagenomes</taxon>
    </lineage>
</organism>
<proteinExistence type="inferred from homology"/>
<evidence type="ECO:0000313" key="14">
    <source>
        <dbReference type="EMBL" id="KUG04591.1"/>
    </source>
</evidence>
<dbReference type="InterPro" id="IPR006295">
    <property type="entry name" value="DNA_primase_DnaG"/>
</dbReference>
<comment type="caution">
    <text evidence="14">The sequence shown here is derived from an EMBL/GenBank/DDBJ whole genome shotgun (WGS) entry which is preliminary data.</text>
</comment>
<dbReference type="HAMAP" id="MF_00974">
    <property type="entry name" value="DNA_primase_DnaG"/>
    <property type="match status" value="1"/>
</dbReference>
<keyword evidence="8" id="KW-0863">Zinc-finger</keyword>
<evidence type="ECO:0000256" key="2">
    <source>
        <dbReference type="ARBA" id="ARBA00022478"/>
    </source>
</evidence>
<dbReference type="GO" id="GO:0005737">
    <property type="term" value="C:cytoplasm"/>
    <property type="evidence" value="ECO:0007669"/>
    <property type="project" value="TreeGrafter"/>
</dbReference>
<dbReference type="GO" id="GO:0000428">
    <property type="term" value="C:DNA-directed RNA polymerase complex"/>
    <property type="evidence" value="ECO:0007669"/>
    <property type="project" value="UniProtKB-KW"/>
</dbReference>
<dbReference type="Pfam" id="PF08275">
    <property type="entry name" value="DNAG_N"/>
    <property type="match status" value="1"/>
</dbReference>
<evidence type="ECO:0000256" key="6">
    <source>
        <dbReference type="ARBA" id="ARBA00022705"/>
    </source>
</evidence>
<keyword evidence="2" id="KW-0240">DNA-directed RNA polymerase</keyword>
<name>A0A0W8E7I7_9ZZZZ</name>
<dbReference type="AlphaFoldDB" id="A0A0W8E7I7"/>
<dbReference type="InterPro" id="IPR019475">
    <property type="entry name" value="DNA_primase_DnaB-bd"/>
</dbReference>
<dbReference type="SUPFAM" id="SSF57783">
    <property type="entry name" value="Zinc beta-ribbon"/>
    <property type="match status" value="1"/>
</dbReference>
<dbReference type="GO" id="GO:0003677">
    <property type="term" value="F:DNA binding"/>
    <property type="evidence" value="ECO:0007669"/>
    <property type="project" value="UniProtKB-KW"/>
</dbReference>
<gene>
    <name evidence="14" type="ORF">ASZ90_017948</name>
</gene>
<dbReference type="SMART" id="SM00493">
    <property type="entry name" value="TOPRIM"/>
    <property type="match status" value="1"/>
</dbReference>
<sequence length="585" mass="68293">MTRYYDDQILNDIMNRLDIVDIVSESVKLTRKGNRYWGLCPFHEEKTSSFSVTPDKNLFYCFGCHAGGNIFTYIMKRDGLEFGEAVEMLASRAGIQIAVSSKNQKTDRVRKSVLEINQAAAQYYHQALLSDQVALDYMVRRRGINRQTIEEFKIGYAADAWNNLEEYLLKKGYPEQYLKTSGLIKRSSTDRYYDLFRNRIVFPISQYSGEIVGFGGRVIDEGMPKYLNTPETELYSKRKNLYGLYQAREAVRKENEVLLVEGYMDCIKIHQNGIKNCAASLGTAFTSEQAVLLRRYAEKVIILYDGDEAGQRETMRAIDILRDQELNVEVITLPGDKDPDEYLELYGKEEFLHYIKNNKVTYLEFKINRYINQEKQMNLDGQKKIISSVKMDIKGLTSEIEKDYYIKTLAKKLQLEENIVYREISSKNRDNRPVEENKSKKYWDNIEYGNYSLEEKILASMLKNKQVFSKIKSSIGIDFFTKPDYREFIFQYDLMQNLQQMTDNADEAMMAIIARIEFMLEDIGEIDDITIDNFIRRVNLMKAKKRQRIIYHKLSTLNTEGDFNSLMKFILEMDTILNKTREGGI</sequence>
<dbReference type="InterPro" id="IPR002694">
    <property type="entry name" value="Znf_CHC2"/>
</dbReference>
<evidence type="ECO:0000256" key="1">
    <source>
        <dbReference type="ARBA" id="ARBA00001947"/>
    </source>
</evidence>
<dbReference type="SMART" id="SM00400">
    <property type="entry name" value="ZnF_CHCC"/>
    <property type="match status" value="1"/>
</dbReference>
<dbReference type="Gene3D" id="3.90.980.10">
    <property type="entry name" value="DNA primase, catalytic core, N-terminal domain"/>
    <property type="match status" value="1"/>
</dbReference>
<dbReference type="InterPro" id="IPR030846">
    <property type="entry name" value="DnaG_bac"/>
</dbReference>
<reference evidence="14" key="1">
    <citation type="journal article" date="2015" name="Proc. Natl. Acad. Sci. U.S.A.">
        <title>Networks of energetic and metabolic interactions define dynamics in microbial communities.</title>
        <authorList>
            <person name="Embree M."/>
            <person name="Liu J.K."/>
            <person name="Al-Bassam M.M."/>
            <person name="Zengler K."/>
        </authorList>
    </citation>
    <scope>NUCLEOTIDE SEQUENCE</scope>
</reference>
<dbReference type="Pfam" id="PF10410">
    <property type="entry name" value="DnaB_bind"/>
    <property type="match status" value="1"/>
</dbReference>
<dbReference type="InterPro" id="IPR050219">
    <property type="entry name" value="DnaG_primase"/>
</dbReference>
<keyword evidence="9" id="KW-0862">Zinc</keyword>
<evidence type="ECO:0000256" key="8">
    <source>
        <dbReference type="ARBA" id="ARBA00022771"/>
    </source>
</evidence>
<dbReference type="PROSITE" id="PS50880">
    <property type="entry name" value="TOPRIM"/>
    <property type="match status" value="1"/>
</dbReference>
<keyword evidence="3" id="KW-0639">Primosome</keyword>
<evidence type="ECO:0000259" key="13">
    <source>
        <dbReference type="PROSITE" id="PS50880"/>
    </source>
</evidence>
<evidence type="ECO:0000256" key="10">
    <source>
        <dbReference type="ARBA" id="ARBA00022842"/>
    </source>
</evidence>
<dbReference type="InterPro" id="IPR037068">
    <property type="entry name" value="DNA_primase_core_N_sf"/>
</dbReference>
<dbReference type="PANTHER" id="PTHR30313">
    <property type="entry name" value="DNA PRIMASE"/>
    <property type="match status" value="1"/>
</dbReference>
<evidence type="ECO:0000256" key="5">
    <source>
        <dbReference type="ARBA" id="ARBA00022695"/>
    </source>
</evidence>
<dbReference type="InterPro" id="IPR036977">
    <property type="entry name" value="DNA_primase_Znf_CHC2"/>
</dbReference>
<evidence type="ECO:0000256" key="11">
    <source>
        <dbReference type="ARBA" id="ARBA00023125"/>
    </source>
</evidence>
<evidence type="ECO:0000256" key="7">
    <source>
        <dbReference type="ARBA" id="ARBA00022723"/>
    </source>
</evidence>